<accession>A0A1M7S0X8</accession>
<sequence>MRKNIKNILFLIVLISCVSIFSMTVQPFGLFGNAALVREDFTALLKLVPFVEIEFGQNILTLSNINALLNEEDFIINEQTLSAALQDGFKFGLPVSLGAYVHLNLGGFRIIPYTRIDGNIFLNIPKTIPQLLVGDTNINETYSDSLKGFLVGDVMTNGGVAIVLGSIYVAGNVFAPVFYTDYDLTRLDVSYTSTATPAYAEFNADAHIRAYSRIPLNDLINQNINNVIEQLSNVDDYGMSLEFGFGTQNFGIAVRNIVIRPAKAYYSVDFNANANFTYTAEGTDVTAEATYSTTEPIVSRLFAPIEIKPEIQITGYLKNDGFIMWGIMGSYWLDGKWAAKGYAGLNLAIARLYYMLGFNQVSYSHTIGVNANLFFLNADLKLTATSNSLTPSENTTPGIGFSLMISAGL</sequence>
<gene>
    <name evidence="1" type="ORF">SAMN02745226_00395</name>
</gene>
<proteinExistence type="predicted"/>
<dbReference type="Proteomes" id="UP000184207">
    <property type="component" value="Unassembled WGS sequence"/>
</dbReference>
<name>A0A1M7S0X8_FERGO</name>
<dbReference type="STRING" id="1121883.SAMN02745226_00395"/>
<dbReference type="OrthoDB" id="41560at2"/>
<evidence type="ECO:0008006" key="3">
    <source>
        <dbReference type="Google" id="ProtNLM"/>
    </source>
</evidence>
<dbReference type="EMBL" id="FRDJ01000001">
    <property type="protein sequence ID" value="SHN51942.1"/>
    <property type="molecule type" value="Genomic_DNA"/>
</dbReference>
<evidence type="ECO:0000313" key="2">
    <source>
        <dbReference type="Proteomes" id="UP000184207"/>
    </source>
</evidence>
<dbReference type="RefSeq" id="WP_072757739.1">
    <property type="nucleotide sequence ID" value="NZ_FRDJ01000001.1"/>
</dbReference>
<reference evidence="2" key="1">
    <citation type="submission" date="2016-12" db="EMBL/GenBank/DDBJ databases">
        <authorList>
            <person name="Varghese N."/>
            <person name="Submissions S."/>
        </authorList>
    </citation>
    <scope>NUCLEOTIDE SEQUENCE [LARGE SCALE GENOMIC DNA]</scope>
    <source>
        <strain evidence="2">DSM 13020</strain>
    </source>
</reference>
<protein>
    <recommendedName>
        <fullName evidence="3">DUF5723 domain-containing protein</fullName>
    </recommendedName>
</protein>
<dbReference type="PROSITE" id="PS51257">
    <property type="entry name" value="PROKAR_LIPOPROTEIN"/>
    <property type="match status" value="1"/>
</dbReference>
<dbReference type="AlphaFoldDB" id="A0A1M7S0X8"/>
<keyword evidence="2" id="KW-1185">Reference proteome</keyword>
<evidence type="ECO:0000313" key="1">
    <source>
        <dbReference type="EMBL" id="SHN51942.1"/>
    </source>
</evidence>
<organism evidence="1 2">
    <name type="scientific">Fervidobacterium gondwanense DSM 13020</name>
    <dbReference type="NCBI Taxonomy" id="1121883"/>
    <lineage>
        <taxon>Bacteria</taxon>
        <taxon>Thermotogati</taxon>
        <taxon>Thermotogota</taxon>
        <taxon>Thermotogae</taxon>
        <taxon>Thermotogales</taxon>
        <taxon>Fervidobacteriaceae</taxon>
        <taxon>Fervidobacterium</taxon>
    </lineage>
</organism>